<feature type="repeat" description="Solcar" evidence="10">
    <location>
        <begin position="200"/>
        <end position="292"/>
    </location>
</feature>
<keyword evidence="5" id="KW-0677">Repeat</keyword>
<evidence type="ECO:0000256" key="8">
    <source>
        <dbReference type="ARBA" id="ARBA00023128"/>
    </source>
</evidence>
<evidence type="ECO:0000256" key="6">
    <source>
        <dbReference type="ARBA" id="ARBA00022792"/>
    </source>
</evidence>
<dbReference type="PANTHER" id="PTHR46356:SF1">
    <property type="entry name" value="MITOCHONDRIAL 2-OXODICARBOXYLATE CARRIER"/>
    <property type="match status" value="1"/>
</dbReference>
<evidence type="ECO:0000256" key="3">
    <source>
        <dbReference type="ARBA" id="ARBA00022448"/>
    </source>
</evidence>
<dbReference type="InterPro" id="IPR023395">
    <property type="entry name" value="MCP_dom_sf"/>
</dbReference>
<dbReference type="GO" id="GO:0055085">
    <property type="term" value="P:transmembrane transport"/>
    <property type="evidence" value="ECO:0007669"/>
    <property type="project" value="InterPro"/>
</dbReference>
<evidence type="ECO:0000256" key="9">
    <source>
        <dbReference type="ARBA" id="ARBA00023136"/>
    </source>
</evidence>
<proteinExistence type="inferred from homology"/>
<dbReference type="OrthoDB" id="4057900at2759"/>
<evidence type="ECO:0000313" key="12">
    <source>
        <dbReference type="EMBL" id="SMN22428.1"/>
    </source>
</evidence>
<evidence type="ECO:0000256" key="10">
    <source>
        <dbReference type="PROSITE-ProRule" id="PRU00282"/>
    </source>
</evidence>
<evidence type="ECO:0000256" key="11">
    <source>
        <dbReference type="RuleBase" id="RU000488"/>
    </source>
</evidence>
<dbReference type="PROSITE" id="PS50920">
    <property type="entry name" value="SOLCAR"/>
    <property type="match status" value="3"/>
</dbReference>
<organism evidence="12 13">
    <name type="scientific">Maudiozyma saulgeensis</name>
    <dbReference type="NCBI Taxonomy" id="1789683"/>
    <lineage>
        <taxon>Eukaryota</taxon>
        <taxon>Fungi</taxon>
        <taxon>Dikarya</taxon>
        <taxon>Ascomycota</taxon>
        <taxon>Saccharomycotina</taxon>
        <taxon>Saccharomycetes</taxon>
        <taxon>Saccharomycetales</taxon>
        <taxon>Saccharomycetaceae</taxon>
        <taxon>Maudiozyma</taxon>
    </lineage>
</organism>
<dbReference type="EMBL" id="FXLY01000012">
    <property type="protein sequence ID" value="SMN22428.1"/>
    <property type="molecule type" value="Genomic_DNA"/>
</dbReference>
<keyword evidence="3 11" id="KW-0813">Transport</keyword>
<keyword evidence="9 10" id="KW-0472">Membrane</keyword>
<keyword evidence="7" id="KW-1133">Transmembrane helix</keyword>
<evidence type="ECO:0000256" key="4">
    <source>
        <dbReference type="ARBA" id="ARBA00022692"/>
    </source>
</evidence>
<comment type="similarity">
    <text evidence="2 11">Belongs to the mitochondrial carrier (TC 2.A.29) family.</text>
</comment>
<dbReference type="PRINTS" id="PR00926">
    <property type="entry name" value="MITOCARRIER"/>
</dbReference>
<dbReference type="SUPFAM" id="SSF103506">
    <property type="entry name" value="Mitochondrial carrier"/>
    <property type="match status" value="1"/>
</dbReference>
<accession>A0A1X7R9T6</accession>
<dbReference type="Pfam" id="PF00153">
    <property type="entry name" value="Mito_carr"/>
    <property type="match status" value="3"/>
</dbReference>
<evidence type="ECO:0000256" key="2">
    <source>
        <dbReference type="ARBA" id="ARBA00006375"/>
    </source>
</evidence>
<dbReference type="InterPro" id="IPR051752">
    <property type="entry name" value="Mito_2-oxodicarb_carrier"/>
</dbReference>
<keyword evidence="4 10" id="KW-0812">Transmembrane</keyword>
<keyword evidence="8" id="KW-0496">Mitochondrion</keyword>
<name>A0A1X7R9T6_9SACH</name>
<dbReference type="GO" id="GO:0005743">
    <property type="term" value="C:mitochondrial inner membrane"/>
    <property type="evidence" value="ECO:0007669"/>
    <property type="project" value="UniProtKB-SubCell"/>
</dbReference>
<keyword evidence="13" id="KW-1185">Reference proteome</keyword>
<keyword evidence="6" id="KW-0999">Mitochondrion inner membrane</keyword>
<dbReference type="PANTHER" id="PTHR46356">
    <property type="entry name" value="MITOCHONDRIAL 2-OXODICARBOXYLATE CARRIER"/>
    <property type="match status" value="1"/>
</dbReference>
<evidence type="ECO:0000256" key="7">
    <source>
        <dbReference type="ARBA" id="ARBA00022989"/>
    </source>
</evidence>
<evidence type="ECO:0000313" key="13">
    <source>
        <dbReference type="Proteomes" id="UP000196158"/>
    </source>
</evidence>
<protein>
    <submittedName>
        <fullName evidence="12">Similar to Saccharomyces cerevisiae YPL134C ODC1 Mitochondrial inner membrane transporter</fullName>
    </submittedName>
</protein>
<dbReference type="Gene3D" id="1.50.40.10">
    <property type="entry name" value="Mitochondrial carrier domain"/>
    <property type="match status" value="1"/>
</dbReference>
<reference evidence="12 13" key="1">
    <citation type="submission" date="2017-04" db="EMBL/GenBank/DDBJ databases">
        <authorList>
            <person name="Afonso C.L."/>
            <person name="Miller P.J."/>
            <person name="Scott M.A."/>
            <person name="Spackman E."/>
            <person name="Goraichik I."/>
            <person name="Dimitrov K.M."/>
            <person name="Suarez D.L."/>
            <person name="Swayne D.E."/>
        </authorList>
    </citation>
    <scope>NUCLEOTIDE SEQUENCE [LARGE SCALE GENOMIC DNA]</scope>
</reference>
<evidence type="ECO:0000256" key="1">
    <source>
        <dbReference type="ARBA" id="ARBA00004448"/>
    </source>
</evidence>
<dbReference type="InterPro" id="IPR002067">
    <property type="entry name" value="MCP"/>
</dbReference>
<sequence length="303" mass="33695">MSTKGQKQQLPFRYAFLAGSIAGVSETVAMYPLDVIKTRFQLQSVTTNRQLGLVSYITKVLRKEGLRHIFRGITSPVLMEVPKRATKFSCNSKYQTFLQRIFGQNTLTQSTTIIAGAMAGSTEAIIIVPFELVKIRMQQVSSVYKTPADCLKSIIRKDGIFAMYTGLEATMWRSSVWNSGYFGLMHFVKSVLPHTENKRLQTSYNFIAGALGGSLSCFLSVPFDVVKSQIQSVNGSYVTRRSGFYGSAIFSIIHMYKADGIFTLYRGITPILCRYAPGGGILSSVYNKVNDLLSEYHLQGQTS</sequence>
<feature type="repeat" description="Solcar" evidence="10">
    <location>
        <begin position="10"/>
        <end position="97"/>
    </location>
</feature>
<dbReference type="InterPro" id="IPR018108">
    <property type="entry name" value="MCP_transmembrane"/>
</dbReference>
<dbReference type="AlphaFoldDB" id="A0A1X7R9T6"/>
<dbReference type="Proteomes" id="UP000196158">
    <property type="component" value="Unassembled WGS sequence"/>
</dbReference>
<gene>
    <name evidence="12" type="ORF">KASA_0G00110G</name>
</gene>
<evidence type="ECO:0000256" key="5">
    <source>
        <dbReference type="ARBA" id="ARBA00022737"/>
    </source>
</evidence>
<comment type="subcellular location">
    <subcellularLocation>
        <location evidence="1">Mitochondrion inner membrane</location>
        <topology evidence="1">Multi-pass membrane protein</topology>
    </subcellularLocation>
</comment>
<feature type="repeat" description="Solcar" evidence="10">
    <location>
        <begin position="107"/>
        <end position="191"/>
    </location>
</feature>